<gene>
    <name evidence="1" type="ORF">YpEc11_10</name>
</gene>
<protein>
    <submittedName>
        <fullName evidence="1">RNA polymerase inhibitor</fullName>
    </submittedName>
</protein>
<dbReference type="Pfam" id="PF16857">
    <property type="entry name" value="RNA_pol_inhib"/>
    <property type="match status" value="1"/>
</dbReference>
<dbReference type="Proteomes" id="UP001182220">
    <property type="component" value="Segment"/>
</dbReference>
<accession>A0AA51VH83</accession>
<evidence type="ECO:0000313" key="2">
    <source>
        <dbReference type="Proteomes" id="UP001182220"/>
    </source>
</evidence>
<dbReference type="InterPro" id="IPR038715">
    <property type="entry name" value="RNA_pol_inhibitor_sf"/>
</dbReference>
<dbReference type="EMBL" id="OQ828306">
    <property type="protein sequence ID" value="WMX18722.1"/>
    <property type="molecule type" value="Genomic_DNA"/>
</dbReference>
<dbReference type="Gene3D" id="3.10.20.510">
    <property type="entry name" value="RNA polymerase inhibitor"/>
    <property type="match status" value="1"/>
</dbReference>
<name>A0AA51VH83_9CAUD</name>
<keyword evidence="2" id="KW-1185">Reference proteome</keyword>
<organism evidence="1 2">
    <name type="scientific">Yersinia phage vB_YpEc11</name>
    <dbReference type="NCBI Taxonomy" id="3056113"/>
    <lineage>
        <taxon>Viruses</taxon>
        <taxon>Duplodnaviria</taxon>
        <taxon>Heunggongvirae</taxon>
        <taxon>Uroviricota</taxon>
        <taxon>Caudoviricetes</taxon>
        <taxon>Autographivirales</taxon>
        <taxon>Autotranscriptaviridae</taxon>
        <taxon>Studiervirinae</taxon>
        <taxon>Helsettvirus</taxon>
        <taxon>Helsettvirus YpEc11</taxon>
    </lineage>
</organism>
<evidence type="ECO:0000313" key="1">
    <source>
        <dbReference type="EMBL" id="WMX18722.1"/>
    </source>
</evidence>
<reference evidence="1" key="1">
    <citation type="submission" date="2023-04" db="EMBL/GenBank/DDBJ databases">
        <title>The Enterobacteriaceae - specific Podoviridae bacteriophages show lytic activity to Yersinia pestis: characterization and application potential.</title>
        <authorList>
            <person name="Suladze T."/>
            <person name="Gorge O."/>
            <person name="Kusradze I."/>
            <person name="Valade E."/>
            <person name="Jaiani E."/>
            <person name="Darsavelidze M."/>
            <person name="Elizbarashvili M."/>
            <person name="Janelidze N."/>
            <person name="Tediashvili M."/>
        </authorList>
    </citation>
    <scope>NUCLEOTIDE SEQUENCE</scope>
</reference>
<proteinExistence type="predicted"/>
<sequence>MTHINAGSLVFTEKKFFVTIEGSSLSMEVPVYAVNLEEAQALAEWTYIPAGFEVTRIRPEVK</sequence>
<dbReference type="InterPro" id="IPR016412">
    <property type="entry name" value="RNA_pol_inhibitor"/>
</dbReference>